<comment type="caution">
    <text evidence="1">The sequence shown here is derived from an EMBL/GenBank/DDBJ whole genome shotgun (WGS) entry which is preliminary data.</text>
</comment>
<protein>
    <submittedName>
        <fullName evidence="1">Uncharacterized protein</fullName>
    </submittedName>
</protein>
<gene>
    <name evidence="1" type="ORF">WG66_2396</name>
</gene>
<accession>A0A0W0G8Y7</accession>
<dbReference type="AlphaFoldDB" id="A0A0W0G8Y7"/>
<dbReference type="Proteomes" id="UP000054988">
    <property type="component" value="Unassembled WGS sequence"/>
</dbReference>
<proteinExistence type="predicted"/>
<name>A0A0W0G8Y7_MONRR</name>
<dbReference type="EMBL" id="LATX01000799">
    <property type="protein sequence ID" value="KTB45025.1"/>
    <property type="molecule type" value="Genomic_DNA"/>
</dbReference>
<organism evidence="1 2">
    <name type="scientific">Moniliophthora roreri</name>
    <name type="common">Frosty pod rot fungus</name>
    <name type="synonym">Monilia roreri</name>
    <dbReference type="NCBI Taxonomy" id="221103"/>
    <lineage>
        <taxon>Eukaryota</taxon>
        <taxon>Fungi</taxon>
        <taxon>Dikarya</taxon>
        <taxon>Basidiomycota</taxon>
        <taxon>Agaricomycotina</taxon>
        <taxon>Agaricomycetes</taxon>
        <taxon>Agaricomycetidae</taxon>
        <taxon>Agaricales</taxon>
        <taxon>Marasmiineae</taxon>
        <taxon>Marasmiaceae</taxon>
        <taxon>Moniliophthora</taxon>
    </lineage>
</organism>
<evidence type="ECO:0000313" key="1">
    <source>
        <dbReference type="EMBL" id="KTB45025.1"/>
    </source>
</evidence>
<reference evidence="1 2" key="1">
    <citation type="submission" date="2015-12" db="EMBL/GenBank/DDBJ databases">
        <title>Draft genome sequence of Moniliophthora roreri, the causal agent of frosty pod rot of cacao.</title>
        <authorList>
            <person name="Aime M.C."/>
            <person name="Diaz-Valderrama J.R."/>
            <person name="Kijpornyongpan T."/>
            <person name="Phillips-Mora W."/>
        </authorList>
    </citation>
    <scope>NUCLEOTIDE SEQUENCE [LARGE SCALE GENOMIC DNA]</scope>
    <source>
        <strain evidence="1 2">MCA 2952</strain>
    </source>
</reference>
<evidence type="ECO:0000313" key="2">
    <source>
        <dbReference type="Proteomes" id="UP000054988"/>
    </source>
</evidence>
<sequence length="200" mass="22410">MAAAMLKGLYTGYEKGRRKQEKEGERLWGKETGSIKTITWVEEVGERGRTVMGKGNSFLGSLSLVLIAFAARYHRQNARKSATSPNLLSTKVNTPGLNLWHRNHQESSPGVFWVAEHIYDVAEDSRRRLCINFDINSTLSSSLRFQPQPAPHKYARESVLAYFVLLNSTLASAGSADTFVVTNWTPLPSHHLEPISRPKN</sequence>